<dbReference type="AlphaFoldDB" id="A0A0J9EAK8"/>
<protein>
    <recommendedName>
        <fullName evidence="3">DNA polymerase III subunits gamma and tau</fullName>
    </recommendedName>
</protein>
<dbReference type="Gene3D" id="3.30.530.20">
    <property type="match status" value="1"/>
</dbReference>
<dbReference type="SUPFAM" id="SSF55961">
    <property type="entry name" value="Bet v1-like"/>
    <property type="match status" value="1"/>
</dbReference>
<dbReference type="RefSeq" id="WP_049644273.1">
    <property type="nucleotide sequence ID" value="NZ_LFTY01000002.1"/>
</dbReference>
<organism evidence="1 2">
    <name type="scientific">Candidatus Rhodobacter oscarellae</name>
    <dbReference type="NCBI Taxonomy" id="1675527"/>
    <lineage>
        <taxon>Bacteria</taxon>
        <taxon>Pseudomonadati</taxon>
        <taxon>Pseudomonadota</taxon>
        <taxon>Alphaproteobacteria</taxon>
        <taxon>Rhodobacterales</taxon>
        <taxon>Rhodobacter group</taxon>
        <taxon>Rhodobacter</taxon>
    </lineage>
</organism>
<reference evidence="1 2" key="1">
    <citation type="submission" date="2015-06" db="EMBL/GenBank/DDBJ databases">
        <title>Draft genome sequence of an Alphaproteobacteria species associated to the Mediterranean sponge Oscarella lobularis.</title>
        <authorList>
            <person name="Jourda C."/>
            <person name="Santini S."/>
            <person name="Claverie J.-M."/>
        </authorList>
    </citation>
    <scope>NUCLEOTIDE SEQUENCE [LARGE SCALE GENOMIC DNA]</scope>
    <source>
        <strain evidence="1">IGS</strain>
    </source>
</reference>
<dbReference type="PATRIC" id="fig|1675527.3.peg.3847"/>
<dbReference type="EMBL" id="LFTY01000002">
    <property type="protein sequence ID" value="KMW58694.1"/>
    <property type="molecule type" value="Genomic_DNA"/>
</dbReference>
<evidence type="ECO:0000313" key="2">
    <source>
        <dbReference type="Proteomes" id="UP000037178"/>
    </source>
</evidence>
<comment type="caution">
    <text evidence="1">The sequence shown here is derived from an EMBL/GenBank/DDBJ whole genome shotgun (WGS) entry which is preliminary data.</text>
</comment>
<accession>A0A0J9EAK8</accession>
<evidence type="ECO:0008006" key="3">
    <source>
        <dbReference type="Google" id="ProtNLM"/>
    </source>
</evidence>
<sequence>MRFSTKEDIEAPIEHVFASVTDFDGFERQALRRGAEVQRHDAYGKPGIGSEWNLKFKFRGRMREVYARMTEFEAPNGFVTATEAGGLEGDVALELVALSPRRTRMQVSVDLKARTLAGRLLVQSLKFARGNLNKRFANRTWQFAQDVERKYKESA</sequence>
<dbReference type="InterPro" id="IPR023393">
    <property type="entry name" value="START-like_dom_sf"/>
</dbReference>
<dbReference type="Proteomes" id="UP000037178">
    <property type="component" value="Unassembled WGS sequence"/>
</dbReference>
<evidence type="ECO:0000313" key="1">
    <source>
        <dbReference type="EMBL" id="KMW58694.1"/>
    </source>
</evidence>
<dbReference type="STRING" id="1675527.AIOL_003673"/>
<proteinExistence type="predicted"/>
<gene>
    <name evidence="1" type="ORF">AIOL_003673</name>
</gene>
<dbReference type="OrthoDB" id="7860307at2"/>
<name>A0A0J9EAK8_9RHOB</name>
<keyword evidence="2" id="KW-1185">Reference proteome</keyword>